<keyword evidence="1" id="KW-1133">Transmembrane helix</keyword>
<reference evidence="2 3" key="1">
    <citation type="journal article" date="2012" name="J. Bacteriol.">
        <title>Complete genome sequences of Desulfosporosinus orientis DSM765T, Desulfosporosinus youngiae DSM17734T, Desulfosporosinus meridiei DSM13257T, and Desulfosporosinus acidiphilus DSM22704T.</title>
        <authorList>
            <person name="Pester M."/>
            <person name="Brambilla E."/>
            <person name="Alazard D."/>
            <person name="Rattei T."/>
            <person name="Weinmaier T."/>
            <person name="Han J."/>
            <person name="Lucas S."/>
            <person name="Lapidus A."/>
            <person name="Cheng J.F."/>
            <person name="Goodwin L."/>
            <person name="Pitluck S."/>
            <person name="Peters L."/>
            <person name="Ovchinnikova G."/>
            <person name="Teshima H."/>
            <person name="Detter J.C."/>
            <person name="Han C.S."/>
            <person name="Tapia R."/>
            <person name="Land M.L."/>
            <person name="Hauser L."/>
            <person name="Kyrpides N.C."/>
            <person name="Ivanova N.N."/>
            <person name="Pagani I."/>
            <person name="Huntmann M."/>
            <person name="Wei C.L."/>
            <person name="Davenport K.W."/>
            <person name="Daligault H."/>
            <person name="Chain P.S."/>
            <person name="Chen A."/>
            <person name="Mavromatis K."/>
            <person name="Markowitz V."/>
            <person name="Szeto E."/>
            <person name="Mikhailova N."/>
            <person name="Pati A."/>
            <person name="Wagner M."/>
            <person name="Woyke T."/>
            <person name="Ollivier B."/>
            <person name="Klenk H.P."/>
            <person name="Spring S."/>
            <person name="Loy A."/>
        </authorList>
    </citation>
    <scope>NUCLEOTIDE SEQUENCE [LARGE SCALE GENOMIC DNA]</scope>
    <source>
        <strain evidence="3">ATCC BAA-275 / DSM 13257 / NCIMB 13706 / S10</strain>
    </source>
</reference>
<gene>
    <name evidence="2" type="ordered locus">Desmer_2230</name>
</gene>
<keyword evidence="1" id="KW-0812">Transmembrane</keyword>
<sequence>MSKFSRIIWSLAILLIVSTTIVFSFGVLIVGAVTLSLYGLYRHYFPKKKLKHSTRSQMYTFGEVIDIRSEEVHETINLKKIPK</sequence>
<dbReference type="HOGENOM" id="CLU_192816_0_0_9"/>
<reference evidence="3" key="2">
    <citation type="submission" date="2012-08" db="EMBL/GenBank/DDBJ databases">
        <title>Finished genome of Desulfosporosinus meridiei DSM 13257.</title>
        <authorList>
            <person name="Huntemann M."/>
            <person name="Wei C.-L."/>
            <person name="Han J."/>
            <person name="Detter J.C."/>
            <person name="Han C."/>
            <person name="Davenport K."/>
            <person name="Daligault H."/>
            <person name="Erkkila T."/>
            <person name="Gu W."/>
            <person name="Munk A.C.C."/>
            <person name="Teshima H."/>
            <person name="Xu Y."/>
            <person name="Chain P."/>
            <person name="Tapia R."/>
            <person name="Chen A."/>
            <person name="Krypides N."/>
            <person name="Mavromatis K."/>
            <person name="Markowitz V."/>
            <person name="Szeto E."/>
            <person name="Ivanova N."/>
            <person name="Mikhailova N."/>
            <person name="Ovchinnikova G."/>
            <person name="Pagani I."/>
            <person name="Pati A."/>
            <person name="Goodwin L."/>
            <person name="Peters L."/>
            <person name="Pitluck S."/>
            <person name="Woyke T."/>
            <person name="Pester M."/>
            <person name="Spring S."/>
            <person name="Ollivier B."/>
            <person name="Rattei T."/>
            <person name="Klenk H.-P."/>
            <person name="Wagner M."/>
            <person name="Loy A."/>
        </authorList>
    </citation>
    <scope>NUCLEOTIDE SEQUENCE [LARGE SCALE GENOMIC DNA]</scope>
    <source>
        <strain evidence="3">ATCC BAA-275 / DSM 13257 / NCIMB 13706 / S10</strain>
    </source>
</reference>
<evidence type="ECO:0000313" key="3">
    <source>
        <dbReference type="Proteomes" id="UP000005262"/>
    </source>
</evidence>
<proteinExistence type="predicted"/>
<evidence type="ECO:0000313" key="2">
    <source>
        <dbReference type="EMBL" id="AFQ44168.1"/>
    </source>
</evidence>
<accession>J7IYJ2</accession>
<dbReference type="RefSeq" id="WP_014903082.1">
    <property type="nucleotide sequence ID" value="NC_018515.1"/>
</dbReference>
<dbReference type="eggNOG" id="ENOG502ZFD1">
    <property type="taxonomic scope" value="Bacteria"/>
</dbReference>
<evidence type="ECO:0000256" key="1">
    <source>
        <dbReference type="SAM" id="Phobius"/>
    </source>
</evidence>
<name>J7IYJ2_DESMD</name>
<keyword evidence="1" id="KW-0472">Membrane</keyword>
<protein>
    <submittedName>
        <fullName evidence="2">Uncharacterized protein</fullName>
    </submittedName>
</protein>
<dbReference type="OrthoDB" id="1799169at2"/>
<organism evidence="2 3">
    <name type="scientific">Desulfosporosinus meridiei (strain ATCC BAA-275 / DSM 13257 / KCTC 12902 / NCIMB 13706 / S10)</name>
    <dbReference type="NCBI Taxonomy" id="768704"/>
    <lineage>
        <taxon>Bacteria</taxon>
        <taxon>Bacillati</taxon>
        <taxon>Bacillota</taxon>
        <taxon>Clostridia</taxon>
        <taxon>Eubacteriales</taxon>
        <taxon>Desulfitobacteriaceae</taxon>
        <taxon>Desulfosporosinus</taxon>
    </lineage>
</organism>
<dbReference type="STRING" id="768704.Desmer_2230"/>
<dbReference type="KEGG" id="dmi:Desmer_2230"/>
<dbReference type="Proteomes" id="UP000005262">
    <property type="component" value="Chromosome"/>
</dbReference>
<dbReference type="EMBL" id="CP003629">
    <property type="protein sequence ID" value="AFQ44168.1"/>
    <property type="molecule type" value="Genomic_DNA"/>
</dbReference>
<dbReference type="AlphaFoldDB" id="J7IYJ2"/>
<feature type="transmembrane region" description="Helical" evidence="1">
    <location>
        <begin position="12"/>
        <end position="41"/>
    </location>
</feature>
<keyword evidence="3" id="KW-1185">Reference proteome</keyword>